<reference evidence="2" key="1">
    <citation type="submission" date="2017-09" db="EMBL/GenBank/DDBJ databases">
        <title>Depth-based differentiation of microbial function through sediment-hosted aquifers and enrichment of novel symbionts in the deep terrestrial subsurface.</title>
        <authorList>
            <person name="Probst A.J."/>
            <person name="Ladd B."/>
            <person name="Jarett J.K."/>
            <person name="Geller-Mcgrath D.E."/>
            <person name="Sieber C.M.K."/>
            <person name="Emerson J.B."/>
            <person name="Anantharaman K."/>
            <person name="Thomas B.C."/>
            <person name="Malmstrom R."/>
            <person name="Stieglmeier M."/>
            <person name="Klingl A."/>
            <person name="Woyke T."/>
            <person name="Ryan C.M."/>
            <person name="Banfield J.F."/>
        </authorList>
    </citation>
    <scope>NUCLEOTIDE SEQUENCE [LARGE SCALE GENOMIC DNA]</scope>
</reference>
<feature type="non-terminal residue" evidence="1">
    <location>
        <position position="1"/>
    </location>
</feature>
<evidence type="ECO:0000313" key="2">
    <source>
        <dbReference type="Proteomes" id="UP000231673"/>
    </source>
</evidence>
<accession>A0A2M7IED0</accession>
<gene>
    <name evidence="1" type="ORF">CO003_00220</name>
</gene>
<proteinExistence type="predicted"/>
<name>A0A2M7IED0_9BACT</name>
<dbReference type="Proteomes" id="UP000231673">
    <property type="component" value="Unassembled WGS sequence"/>
</dbReference>
<dbReference type="EMBL" id="PFGW01000004">
    <property type="protein sequence ID" value="PIW74882.1"/>
    <property type="molecule type" value="Genomic_DNA"/>
</dbReference>
<comment type="caution">
    <text evidence="1">The sequence shown here is derived from an EMBL/GenBank/DDBJ whole genome shotgun (WGS) entry which is preliminary data.</text>
</comment>
<evidence type="ECO:0000313" key="1">
    <source>
        <dbReference type="EMBL" id="PIW74882.1"/>
    </source>
</evidence>
<protein>
    <submittedName>
        <fullName evidence="1">Uncharacterized protein</fullName>
    </submittedName>
</protein>
<dbReference type="AlphaFoldDB" id="A0A2M7IED0"/>
<organism evidence="1 2">
    <name type="scientific">Candidatus Portnoybacteria bacterium CG_4_8_14_3_um_filter_44_15</name>
    <dbReference type="NCBI Taxonomy" id="1974803"/>
    <lineage>
        <taxon>Bacteria</taxon>
        <taxon>Candidatus Portnoyibacteriota</taxon>
    </lineage>
</organism>
<sequence>AMTSKHKPFSGWEKLEEKIWNKYKFEPAYYFLNSKYINWAAEKLQTDFSDKNIKNAFLKQALNSCLSPSLFASFQITSFIYTTDIAFS</sequence>